<evidence type="ECO:0000256" key="3">
    <source>
        <dbReference type="ARBA" id="ARBA00022989"/>
    </source>
</evidence>
<accession>A0A365U825</accession>
<dbReference type="InterPro" id="IPR010817">
    <property type="entry name" value="HemY_N"/>
</dbReference>
<keyword evidence="2 6" id="KW-0812">Transmembrane</keyword>
<keyword evidence="4 6" id="KW-0472">Membrane</keyword>
<feature type="domain" description="HemY N-terminal" evidence="7">
    <location>
        <begin position="30"/>
        <end position="143"/>
    </location>
</feature>
<dbReference type="OrthoDB" id="9798343at2"/>
<name>A0A365U825_9RHOB</name>
<dbReference type="Proteomes" id="UP000253370">
    <property type="component" value="Unassembled WGS sequence"/>
</dbReference>
<evidence type="ECO:0000313" key="8">
    <source>
        <dbReference type="EMBL" id="RBI84574.1"/>
    </source>
</evidence>
<dbReference type="EMBL" id="QNTQ01000010">
    <property type="protein sequence ID" value="RBI84574.1"/>
    <property type="molecule type" value="Genomic_DNA"/>
</dbReference>
<keyword evidence="9" id="KW-1185">Reference proteome</keyword>
<feature type="transmembrane region" description="Helical" evidence="6">
    <location>
        <begin position="49"/>
        <end position="76"/>
    </location>
</feature>
<evidence type="ECO:0000256" key="5">
    <source>
        <dbReference type="SAM" id="MobiDB-lite"/>
    </source>
</evidence>
<feature type="compositionally biased region" description="Acidic residues" evidence="5">
    <location>
        <begin position="484"/>
        <end position="503"/>
    </location>
</feature>
<evidence type="ECO:0000256" key="2">
    <source>
        <dbReference type="ARBA" id="ARBA00022692"/>
    </source>
</evidence>
<feature type="compositionally biased region" description="Basic and acidic residues" evidence="5">
    <location>
        <begin position="504"/>
        <end position="516"/>
    </location>
</feature>
<dbReference type="GO" id="GO:0016020">
    <property type="term" value="C:membrane"/>
    <property type="evidence" value="ECO:0007669"/>
    <property type="project" value="UniProtKB-SubCell"/>
</dbReference>
<proteinExistence type="predicted"/>
<reference evidence="8 9" key="1">
    <citation type="submission" date="2018-07" db="EMBL/GenBank/DDBJ databases">
        <title>Rhodosalinus sp. strain E84T genomic sequence and assembly.</title>
        <authorList>
            <person name="Liu Z.-W."/>
            <person name="Lu D.-C."/>
        </authorList>
    </citation>
    <scope>NUCLEOTIDE SEQUENCE [LARGE SCALE GENOMIC DNA]</scope>
    <source>
        <strain evidence="8 9">E84</strain>
    </source>
</reference>
<dbReference type="AlphaFoldDB" id="A0A365U825"/>
<dbReference type="Gene3D" id="1.25.40.10">
    <property type="entry name" value="Tetratricopeptide repeat domain"/>
    <property type="match status" value="1"/>
</dbReference>
<organism evidence="8 9">
    <name type="scientific">Rhodosalinus halophilus</name>
    <dbReference type="NCBI Taxonomy" id="2259333"/>
    <lineage>
        <taxon>Bacteria</taxon>
        <taxon>Pseudomonadati</taxon>
        <taxon>Pseudomonadota</taxon>
        <taxon>Alphaproteobacteria</taxon>
        <taxon>Rhodobacterales</taxon>
        <taxon>Paracoccaceae</taxon>
        <taxon>Rhodosalinus</taxon>
    </lineage>
</organism>
<dbReference type="PIRSF" id="PIRSF031802">
    <property type="entry name" value="UCP031802"/>
    <property type="match status" value="1"/>
</dbReference>
<evidence type="ECO:0000256" key="6">
    <source>
        <dbReference type="SAM" id="Phobius"/>
    </source>
</evidence>
<feature type="region of interest" description="Disordered" evidence="5">
    <location>
        <begin position="462"/>
        <end position="516"/>
    </location>
</feature>
<comment type="subcellular location">
    <subcellularLocation>
        <location evidence="1">Membrane</location>
    </subcellularLocation>
</comment>
<sequence>MLWSLLKILFFVAAVAAIAYGALWLMEAEGGVQIIVAQTEFTLGPLESAIALVVLLVALWLVLKLLSLLIATLRFINGDETALSRYFDRNRERKGLKELTESLNALAAGDGKTAMVEARKAGKHLNRPELTNLITAQAAEASGDHKTAEQVYRKLVEDDRTRFVGVRGLMKQKLAEGDTETALQLAQRAFALKPKHEETQDLLLKLQAGAHDWAGARKTLSAKLKQGALPRDVHKRRDAVLAVSEAKDVIDEGNDIKAREAAIEANRLSPDLIPAAVMAARGYIEQGKAKNAARIITKAWAAQPHPELAAAFAEIHPDESPQTRLKRFQTLVKAQPDHRESKLVMAELNIAAEDFPAARRALGDLVETDPDVRVLTIMAAIERGEGASDAVVQGWLARAVTAPRGPQWICENCNAIHPEWTPVCENCGAFDTLAWTRPASQEVSSPAGTAMLPLVVAPRGAAGSVEAGESAPPTEDAAGQAATDDAEAQEQDADSAAEAEPEPAEERDAEAPARST</sequence>
<dbReference type="InterPro" id="IPR016982">
    <property type="entry name" value="Mms48"/>
</dbReference>
<evidence type="ECO:0000313" key="9">
    <source>
        <dbReference type="Proteomes" id="UP000253370"/>
    </source>
</evidence>
<evidence type="ECO:0000256" key="4">
    <source>
        <dbReference type="ARBA" id="ARBA00023136"/>
    </source>
</evidence>
<dbReference type="InterPro" id="IPR011990">
    <property type="entry name" value="TPR-like_helical_dom_sf"/>
</dbReference>
<dbReference type="RefSeq" id="WP_113289613.1">
    <property type="nucleotide sequence ID" value="NZ_QNTQ01000010.1"/>
</dbReference>
<protein>
    <submittedName>
        <fullName evidence="8">Heme biosynthesis protein HemY</fullName>
    </submittedName>
</protein>
<evidence type="ECO:0000256" key="1">
    <source>
        <dbReference type="ARBA" id="ARBA00004370"/>
    </source>
</evidence>
<feature type="compositionally biased region" description="Low complexity" evidence="5">
    <location>
        <begin position="462"/>
        <end position="483"/>
    </location>
</feature>
<evidence type="ECO:0000259" key="7">
    <source>
        <dbReference type="Pfam" id="PF07219"/>
    </source>
</evidence>
<keyword evidence="3 6" id="KW-1133">Transmembrane helix</keyword>
<dbReference type="SUPFAM" id="SSF48452">
    <property type="entry name" value="TPR-like"/>
    <property type="match status" value="1"/>
</dbReference>
<dbReference type="Pfam" id="PF07219">
    <property type="entry name" value="HemY_N"/>
    <property type="match status" value="1"/>
</dbReference>
<comment type="caution">
    <text evidence="8">The sequence shown here is derived from an EMBL/GenBank/DDBJ whole genome shotgun (WGS) entry which is preliminary data.</text>
</comment>
<gene>
    <name evidence="8" type="ORF">DRV85_11480</name>
</gene>